<sequence length="216" mass="24625">QFFCFDLCQMALFNYKHALIHFTCSDHCKKESDAVKKSGVDSVRGVLDMFTDLPKKLFDIDEETEWNRTKANGIVRIQSNLSNPIETRLLPHDHFLLPFLLNFTDITENRSLVMDPATGKARFNLLLATKSLVTRVKAVDRKTMAGLHEHLGQGPTFCASCSIKTGDRDGFYAHYLIYTHITQVYLLHNSTQPVNHLNFHALFTTILNVLKKDLVV</sequence>
<dbReference type="EMBL" id="BTRK01000004">
    <property type="protein sequence ID" value="GMR49357.1"/>
    <property type="molecule type" value="Genomic_DNA"/>
</dbReference>
<keyword evidence="2" id="KW-1185">Reference proteome</keyword>
<feature type="non-terminal residue" evidence="1">
    <location>
        <position position="1"/>
    </location>
</feature>
<evidence type="ECO:0000313" key="1">
    <source>
        <dbReference type="EMBL" id="GMR49357.1"/>
    </source>
</evidence>
<dbReference type="AlphaFoldDB" id="A0AAN5CSH1"/>
<dbReference type="Proteomes" id="UP001328107">
    <property type="component" value="Unassembled WGS sequence"/>
</dbReference>
<reference evidence="2" key="1">
    <citation type="submission" date="2022-10" db="EMBL/GenBank/DDBJ databases">
        <title>Genome assembly of Pristionchus species.</title>
        <authorList>
            <person name="Yoshida K."/>
            <person name="Sommer R.J."/>
        </authorList>
    </citation>
    <scope>NUCLEOTIDE SEQUENCE [LARGE SCALE GENOMIC DNA]</scope>
    <source>
        <strain evidence="2">RS5460</strain>
    </source>
</reference>
<organism evidence="1 2">
    <name type="scientific">Pristionchus mayeri</name>
    <dbReference type="NCBI Taxonomy" id="1317129"/>
    <lineage>
        <taxon>Eukaryota</taxon>
        <taxon>Metazoa</taxon>
        <taxon>Ecdysozoa</taxon>
        <taxon>Nematoda</taxon>
        <taxon>Chromadorea</taxon>
        <taxon>Rhabditida</taxon>
        <taxon>Rhabditina</taxon>
        <taxon>Diplogasteromorpha</taxon>
        <taxon>Diplogasteroidea</taxon>
        <taxon>Neodiplogasteridae</taxon>
        <taxon>Pristionchus</taxon>
    </lineage>
</organism>
<comment type="caution">
    <text evidence="1">The sequence shown here is derived from an EMBL/GenBank/DDBJ whole genome shotgun (WGS) entry which is preliminary data.</text>
</comment>
<name>A0AAN5CSH1_9BILA</name>
<accession>A0AAN5CSH1</accession>
<protein>
    <submittedName>
        <fullName evidence="1">Uncharacterized protein</fullName>
    </submittedName>
</protein>
<gene>
    <name evidence="1" type="ORF">PMAYCL1PPCAC_19552</name>
</gene>
<proteinExistence type="predicted"/>
<evidence type="ECO:0000313" key="2">
    <source>
        <dbReference type="Proteomes" id="UP001328107"/>
    </source>
</evidence>